<dbReference type="Proteomes" id="UP000604083">
    <property type="component" value="Unassembled WGS sequence"/>
</dbReference>
<keyword evidence="1" id="KW-1133">Transmembrane helix</keyword>
<keyword evidence="1" id="KW-0472">Membrane</keyword>
<feature type="transmembrane region" description="Helical" evidence="1">
    <location>
        <begin position="81"/>
        <end position="101"/>
    </location>
</feature>
<proteinExistence type="predicted"/>
<evidence type="ECO:0000313" key="3">
    <source>
        <dbReference type="Proteomes" id="UP000604083"/>
    </source>
</evidence>
<feature type="transmembrane region" description="Helical" evidence="1">
    <location>
        <begin position="6"/>
        <end position="27"/>
    </location>
</feature>
<dbReference type="EMBL" id="JAENIO010000042">
    <property type="protein sequence ID" value="MBK1835154.1"/>
    <property type="molecule type" value="Genomic_DNA"/>
</dbReference>
<keyword evidence="3" id="KW-1185">Reference proteome</keyword>
<name>A0A934RPK1_9BACT</name>
<evidence type="ECO:0000313" key="2">
    <source>
        <dbReference type="EMBL" id="MBK1835154.1"/>
    </source>
</evidence>
<protein>
    <submittedName>
        <fullName evidence="2">Uncharacterized protein</fullName>
    </submittedName>
</protein>
<keyword evidence="1" id="KW-0812">Transmembrane</keyword>
<gene>
    <name evidence="2" type="ORF">JIN78_13880</name>
</gene>
<reference evidence="2" key="1">
    <citation type="submission" date="2021-01" db="EMBL/GenBank/DDBJ databases">
        <title>Modified the classification status of verrucomicrobia.</title>
        <authorList>
            <person name="Feng X."/>
        </authorList>
    </citation>
    <scope>NUCLEOTIDE SEQUENCE</scope>
    <source>
        <strain evidence="2">KCTC 12986</strain>
    </source>
</reference>
<dbReference type="AlphaFoldDB" id="A0A934RPK1"/>
<accession>A0A934RPK1</accession>
<organism evidence="2 3">
    <name type="scientific">Roseibacillus ishigakijimensis</name>
    <dbReference type="NCBI Taxonomy" id="454146"/>
    <lineage>
        <taxon>Bacteria</taxon>
        <taxon>Pseudomonadati</taxon>
        <taxon>Verrucomicrobiota</taxon>
        <taxon>Verrucomicrobiia</taxon>
        <taxon>Verrucomicrobiales</taxon>
        <taxon>Verrucomicrobiaceae</taxon>
        <taxon>Roseibacillus</taxon>
    </lineage>
</organism>
<sequence>MTPLLYASLFYGIRLALAGALLFGASFIHLGQRQPGSRLIFSASLTLFILTAMGAVVGYLHTNLLDPASPRSIQFSVWFSHSRNLLSSLCVLALAMGLYRLGRHWPTLCRECEELEESTFRLAAEREQTR</sequence>
<feature type="transmembrane region" description="Helical" evidence="1">
    <location>
        <begin position="39"/>
        <end position="61"/>
    </location>
</feature>
<dbReference type="RefSeq" id="WP_200392587.1">
    <property type="nucleotide sequence ID" value="NZ_JAENIO010000042.1"/>
</dbReference>
<evidence type="ECO:0000256" key="1">
    <source>
        <dbReference type="SAM" id="Phobius"/>
    </source>
</evidence>
<comment type="caution">
    <text evidence="2">The sequence shown here is derived from an EMBL/GenBank/DDBJ whole genome shotgun (WGS) entry which is preliminary data.</text>
</comment>